<reference evidence="1 2" key="3">
    <citation type="journal article" date="2016" name="Sci. Rep.">
        <title>Genome-wide diversity and gene expression profiling of Babesia microti isolates identify polymorphic genes that mediate host-pathogen interactions.</title>
        <authorList>
            <person name="Silva J.C."/>
            <person name="Cornillot E."/>
            <person name="McCracken C."/>
            <person name="Usmani-Brown S."/>
            <person name="Dwivedi A."/>
            <person name="Ifeonu O.O."/>
            <person name="Crabtree J."/>
            <person name="Gotia H.T."/>
            <person name="Virji A.Z."/>
            <person name="Reynes C."/>
            <person name="Colinge J."/>
            <person name="Kumar V."/>
            <person name="Lawres L."/>
            <person name="Pazzi J.E."/>
            <person name="Pablo J.V."/>
            <person name="Hung C."/>
            <person name="Brancato J."/>
            <person name="Kumari P."/>
            <person name="Orvis J."/>
            <person name="Tretina K."/>
            <person name="Chibucos M."/>
            <person name="Ott S."/>
            <person name="Sadzewicz L."/>
            <person name="Sengamalay N."/>
            <person name="Shetty A.C."/>
            <person name="Su Q."/>
            <person name="Tallon L."/>
            <person name="Fraser C.M."/>
            <person name="Frutos R."/>
            <person name="Molina D.M."/>
            <person name="Krause P.J."/>
            <person name="Ben Mamoun C."/>
        </authorList>
    </citation>
    <scope>NUCLEOTIDE SEQUENCE [LARGE SCALE GENOMIC DNA]</scope>
    <source>
        <strain evidence="1 2">RI</strain>
    </source>
</reference>
<dbReference type="KEGG" id="bmic:BMR1_02g03985"/>
<organism evidence="1 2">
    <name type="scientific">Babesia microti (strain RI)</name>
    <dbReference type="NCBI Taxonomy" id="1133968"/>
    <lineage>
        <taxon>Eukaryota</taxon>
        <taxon>Sar</taxon>
        <taxon>Alveolata</taxon>
        <taxon>Apicomplexa</taxon>
        <taxon>Aconoidasida</taxon>
        <taxon>Piroplasmida</taxon>
        <taxon>Babesiidae</taxon>
        <taxon>Babesia</taxon>
    </lineage>
</organism>
<proteinExistence type="predicted"/>
<reference evidence="1 2" key="1">
    <citation type="journal article" date="2012" name="Nucleic Acids Res.">
        <title>Sequencing of the smallest Apicomplexan genome from the human pathogen Babesia microti.</title>
        <authorList>
            <person name="Cornillot E."/>
            <person name="Hadj-Kaddour K."/>
            <person name="Dassouli A."/>
            <person name="Noel B."/>
            <person name="Ranwez V."/>
            <person name="Vacherie B."/>
            <person name="Augagneur Y."/>
            <person name="Bres V."/>
            <person name="Duclos A."/>
            <person name="Randazzo S."/>
            <person name="Carcy B."/>
            <person name="Debierre-Grockiego F."/>
            <person name="Delbecq S."/>
            <person name="Moubri-Menage K."/>
            <person name="Shams-Eldin H."/>
            <person name="Usmani-Brown S."/>
            <person name="Bringaud F."/>
            <person name="Wincker P."/>
            <person name="Vivares C.P."/>
            <person name="Schwarz R.T."/>
            <person name="Schetters T.P."/>
            <person name="Krause P.J."/>
            <person name="Gorenflot A."/>
            <person name="Berry V."/>
            <person name="Barbe V."/>
            <person name="Ben Mamoun C."/>
        </authorList>
    </citation>
    <scope>NUCLEOTIDE SEQUENCE [LARGE SCALE GENOMIC DNA]</scope>
    <source>
        <strain evidence="1 2">RI</strain>
    </source>
</reference>
<dbReference type="AlphaFoldDB" id="A0A1R4AAY4"/>
<accession>A0A1R4AAY4</accession>
<keyword evidence="2" id="KW-1185">Reference proteome</keyword>
<evidence type="ECO:0000313" key="2">
    <source>
        <dbReference type="Proteomes" id="UP000002899"/>
    </source>
</evidence>
<dbReference type="VEuPathDB" id="PiroplasmaDB:BMR1_02g03985"/>
<dbReference type="EMBL" id="FO082872">
    <property type="protein sequence ID" value="SJK86158.1"/>
    <property type="molecule type" value="Genomic_DNA"/>
</dbReference>
<protein>
    <submittedName>
        <fullName evidence="1">Uncharacterized protein</fullName>
    </submittedName>
</protein>
<name>A0A1R4AAY4_BABMR</name>
<dbReference type="Proteomes" id="UP000002899">
    <property type="component" value="Chromosome II"/>
</dbReference>
<sequence>MIALTKIQLAVYRFHKKIGKGRWNRYIERYIPCRSIENTQRLVYNYPAKFTASTHSRSYLWRLPKLIAFATDANQVLSAWNLYRTKRKPPFLYLKALKRLVDLGGCDTSDYRFVLITSRIHRLRNTIINLPRLCHYLGKLKCAIDLERLGKFIIPKLRYYTPSQLALLAGSYGNCKLHDKYFFRHLSKSFKLLIHKASSGNLLRMANAYANCAVFDYGFIGAIAIQYTNLLTLSDNDRPKFGDTVQMISIFSQIKYRNLEFYRIVSMLTMEELKSAPDPLQISEILSAFASAKVNDIPLFIKIFDDINKRHYEYPPQNLSNIIKTLNKSLPMVKDDELMKYVISDTFDTDFERFDFKKWVYHHLEEFEPHDLAITMKKVKRLQQSATQIDANSYNKLKIALIRRLDQMKPEFSAKEYTYLRQLFTPNDNSLTFAQTTN</sequence>
<evidence type="ECO:0000313" key="1">
    <source>
        <dbReference type="EMBL" id="SJK86158.1"/>
    </source>
</evidence>
<reference evidence="1 2" key="2">
    <citation type="journal article" date="2013" name="PLoS ONE">
        <title>Whole genome mapping and re-organization of the nuclear and mitochondrial genomes of Babesia microti isolates.</title>
        <authorList>
            <person name="Cornillot E."/>
            <person name="Dassouli A."/>
            <person name="Garg A."/>
            <person name="Pachikara N."/>
            <person name="Randazzo S."/>
            <person name="Depoix D."/>
            <person name="Carcy B."/>
            <person name="Delbecq S."/>
            <person name="Frutos R."/>
            <person name="Silva J.C."/>
            <person name="Sutton R."/>
            <person name="Krause P.J."/>
            <person name="Mamoun C.B."/>
        </authorList>
    </citation>
    <scope>NUCLEOTIDE SEQUENCE [LARGE SCALE GENOMIC DNA]</scope>
    <source>
        <strain evidence="1 2">RI</strain>
    </source>
</reference>
<dbReference type="OrthoDB" id="432817at2759"/>
<dbReference type="RefSeq" id="XP_021338351.1">
    <property type="nucleotide sequence ID" value="XM_021481746.1"/>
</dbReference>
<dbReference type="GeneID" id="24424578"/>